<feature type="region of interest" description="Disordered" evidence="1">
    <location>
        <begin position="33"/>
        <end position="69"/>
    </location>
</feature>
<keyword evidence="2" id="KW-0732">Signal</keyword>
<dbReference type="OrthoDB" id="292044at2"/>
<name>A0A2S8FG35_9BACT</name>
<reference evidence="3 4" key="1">
    <citation type="submission" date="2018-02" db="EMBL/GenBank/DDBJ databases">
        <title>Comparative genomes isolates from brazilian mangrove.</title>
        <authorList>
            <person name="Araujo J.E."/>
            <person name="Taketani R.G."/>
            <person name="Silva M.C.P."/>
            <person name="Loureco M.V."/>
            <person name="Andreote F.D."/>
        </authorList>
    </citation>
    <scope>NUCLEOTIDE SEQUENCE [LARGE SCALE GENOMIC DNA]</scope>
    <source>
        <strain evidence="3 4">HEX-2 MGV</strain>
    </source>
</reference>
<comment type="caution">
    <text evidence="3">The sequence shown here is derived from an EMBL/GenBank/DDBJ whole genome shotgun (WGS) entry which is preliminary data.</text>
</comment>
<accession>A0A2S8FG35</accession>
<evidence type="ECO:0000313" key="3">
    <source>
        <dbReference type="EMBL" id="PQO31121.1"/>
    </source>
</evidence>
<dbReference type="RefSeq" id="WP_105353607.1">
    <property type="nucleotide sequence ID" value="NZ_PUIA01000037.1"/>
</dbReference>
<proteinExistence type="predicted"/>
<sequence>MLSTFRVPAFLFLCTGLLIPAIMPATVDAQDFPRREERERDEFRREQERVNQSRPRIDERMRELEQQRHEQMEREHHRMMLEGHRLDFEMHKLHLERISAQAHIANDAVLSAAFALERLPELIPNVKERREVLEDFLEASQNIAVQRLIRMKLLELPAEGRDREEALEILGGLIP</sequence>
<dbReference type="AlphaFoldDB" id="A0A2S8FG35"/>
<organism evidence="3 4">
    <name type="scientific">Blastopirellula marina</name>
    <dbReference type="NCBI Taxonomy" id="124"/>
    <lineage>
        <taxon>Bacteria</taxon>
        <taxon>Pseudomonadati</taxon>
        <taxon>Planctomycetota</taxon>
        <taxon>Planctomycetia</taxon>
        <taxon>Pirellulales</taxon>
        <taxon>Pirellulaceae</taxon>
        <taxon>Blastopirellula</taxon>
    </lineage>
</organism>
<gene>
    <name evidence="3" type="ORF">C5Y96_12245</name>
</gene>
<feature type="chain" id="PRO_5015578275" evidence="2">
    <location>
        <begin position="30"/>
        <end position="175"/>
    </location>
</feature>
<dbReference type="EMBL" id="PUIA01000037">
    <property type="protein sequence ID" value="PQO31121.1"/>
    <property type="molecule type" value="Genomic_DNA"/>
</dbReference>
<feature type="signal peptide" evidence="2">
    <location>
        <begin position="1"/>
        <end position="29"/>
    </location>
</feature>
<dbReference type="Proteomes" id="UP000240009">
    <property type="component" value="Unassembled WGS sequence"/>
</dbReference>
<evidence type="ECO:0000256" key="1">
    <source>
        <dbReference type="SAM" id="MobiDB-lite"/>
    </source>
</evidence>
<evidence type="ECO:0000256" key="2">
    <source>
        <dbReference type="SAM" id="SignalP"/>
    </source>
</evidence>
<evidence type="ECO:0000313" key="4">
    <source>
        <dbReference type="Proteomes" id="UP000240009"/>
    </source>
</evidence>
<protein>
    <submittedName>
        <fullName evidence="3">Uncharacterized protein</fullName>
    </submittedName>
</protein>